<dbReference type="EMBL" id="CAJOBJ010369454">
    <property type="protein sequence ID" value="CAF5222736.1"/>
    <property type="molecule type" value="Genomic_DNA"/>
</dbReference>
<evidence type="ECO:0000313" key="2">
    <source>
        <dbReference type="Proteomes" id="UP000681720"/>
    </source>
</evidence>
<name>A0A8S3JVX4_9BILA</name>
<organism evidence="1 2">
    <name type="scientific">Rotaria magnacalcarata</name>
    <dbReference type="NCBI Taxonomy" id="392030"/>
    <lineage>
        <taxon>Eukaryota</taxon>
        <taxon>Metazoa</taxon>
        <taxon>Spiralia</taxon>
        <taxon>Gnathifera</taxon>
        <taxon>Rotifera</taxon>
        <taxon>Eurotatoria</taxon>
        <taxon>Bdelloidea</taxon>
        <taxon>Philodinida</taxon>
        <taxon>Philodinidae</taxon>
        <taxon>Rotaria</taxon>
    </lineage>
</organism>
<dbReference type="AlphaFoldDB" id="A0A8S3JVX4"/>
<feature type="non-terminal residue" evidence="1">
    <location>
        <position position="1"/>
    </location>
</feature>
<protein>
    <submittedName>
        <fullName evidence="1">Uncharacterized protein</fullName>
    </submittedName>
</protein>
<gene>
    <name evidence="1" type="ORF">GIL414_LOCUS85227</name>
</gene>
<reference evidence="1" key="1">
    <citation type="submission" date="2021-02" db="EMBL/GenBank/DDBJ databases">
        <authorList>
            <person name="Nowell W R."/>
        </authorList>
    </citation>
    <scope>NUCLEOTIDE SEQUENCE</scope>
</reference>
<feature type="non-terminal residue" evidence="1">
    <location>
        <position position="189"/>
    </location>
</feature>
<sequence length="189" mass="21649">GVYKELHSSDDDLKQRKMSRRAKQILAAEARKAAEDDSFVSVLLLSELDVNKCTQAQFLEILINLDELSAKLPADKRSTYIEEVYNRMIQLLSRKVDIPPNRIMTTIKQLMMYHPVMTILTFDDLKKIGIEMERRSLIIHFDMSGSMRVAGFKPLVQTVIQLCTKLQIQGIEVHISLFGDGDQEKIHTT</sequence>
<dbReference type="Proteomes" id="UP000681720">
    <property type="component" value="Unassembled WGS sequence"/>
</dbReference>
<proteinExistence type="predicted"/>
<comment type="caution">
    <text evidence="1">The sequence shown here is derived from an EMBL/GenBank/DDBJ whole genome shotgun (WGS) entry which is preliminary data.</text>
</comment>
<accession>A0A8S3JVX4</accession>
<evidence type="ECO:0000313" key="1">
    <source>
        <dbReference type="EMBL" id="CAF5222736.1"/>
    </source>
</evidence>